<reference evidence="2 3" key="1">
    <citation type="journal article" date="2018" name="PLoS Genet.">
        <title>Population sequencing reveals clonal diversity and ancestral inbreeding in the grapevine cultivar Chardonnay.</title>
        <authorList>
            <person name="Roach M.J."/>
            <person name="Johnson D.L."/>
            <person name="Bohlmann J."/>
            <person name="van Vuuren H.J."/>
            <person name="Jones S.J."/>
            <person name="Pretorius I.S."/>
            <person name="Schmidt S.A."/>
            <person name="Borneman A.R."/>
        </authorList>
    </citation>
    <scope>NUCLEOTIDE SEQUENCE [LARGE SCALE GENOMIC DNA]</scope>
    <source>
        <strain evidence="3">cv. Chardonnay</strain>
        <tissue evidence="2">Leaf</tissue>
    </source>
</reference>
<feature type="compositionally biased region" description="Basic and acidic residues" evidence="1">
    <location>
        <begin position="56"/>
        <end position="71"/>
    </location>
</feature>
<evidence type="ECO:0000313" key="2">
    <source>
        <dbReference type="EMBL" id="RVW88766.1"/>
    </source>
</evidence>
<name>A0A438HWD7_VITVI</name>
<organism evidence="2 3">
    <name type="scientific">Vitis vinifera</name>
    <name type="common">Grape</name>
    <dbReference type="NCBI Taxonomy" id="29760"/>
    <lineage>
        <taxon>Eukaryota</taxon>
        <taxon>Viridiplantae</taxon>
        <taxon>Streptophyta</taxon>
        <taxon>Embryophyta</taxon>
        <taxon>Tracheophyta</taxon>
        <taxon>Spermatophyta</taxon>
        <taxon>Magnoliopsida</taxon>
        <taxon>eudicotyledons</taxon>
        <taxon>Gunneridae</taxon>
        <taxon>Pentapetalae</taxon>
        <taxon>rosids</taxon>
        <taxon>Vitales</taxon>
        <taxon>Vitaceae</taxon>
        <taxon>Viteae</taxon>
        <taxon>Vitis</taxon>
    </lineage>
</organism>
<dbReference type="Proteomes" id="UP000288805">
    <property type="component" value="Unassembled WGS sequence"/>
</dbReference>
<feature type="region of interest" description="Disordered" evidence="1">
    <location>
        <begin position="40"/>
        <end position="80"/>
    </location>
</feature>
<feature type="compositionally biased region" description="Basic residues" evidence="1">
    <location>
        <begin position="45"/>
        <end position="55"/>
    </location>
</feature>
<proteinExistence type="predicted"/>
<dbReference type="EMBL" id="QGNW01000170">
    <property type="protein sequence ID" value="RVW88766.1"/>
    <property type="molecule type" value="Genomic_DNA"/>
</dbReference>
<evidence type="ECO:0000313" key="3">
    <source>
        <dbReference type="Proteomes" id="UP000288805"/>
    </source>
</evidence>
<dbReference type="AlphaFoldDB" id="A0A438HWD7"/>
<protein>
    <submittedName>
        <fullName evidence="2">Uncharacterized protein</fullName>
    </submittedName>
</protein>
<accession>A0A438HWD7</accession>
<evidence type="ECO:0000256" key="1">
    <source>
        <dbReference type="SAM" id="MobiDB-lite"/>
    </source>
</evidence>
<gene>
    <name evidence="2" type="ORF">CK203_034733</name>
</gene>
<comment type="caution">
    <text evidence="2">The sequence shown here is derived from an EMBL/GenBank/DDBJ whole genome shotgun (WGS) entry which is preliminary data.</text>
</comment>
<sequence>MVKTAMTSEGPASSLKVISDSTVVNSGGLSKNLDEVRGRVLSTKPLHHSNRRVLKSGKEDSQKKVMMKDHTSSQSFPSNNKSALATKDRILNTLIHEGDPIGCGVIIVIELVTLEKPIGKFIGSRPIWKSNRTQENEP</sequence>